<dbReference type="CDD" id="cd03137">
    <property type="entry name" value="GATase1_AraC_1"/>
    <property type="match status" value="1"/>
</dbReference>
<dbReference type="RefSeq" id="WP_108234230.1">
    <property type="nucleotide sequence ID" value="NZ_CAURUH010000156.1"/>
</dbReference>
<dbReference type="EMBL" id="QASO01000098">
    <property type="protein sequence ID" value="PTU78127.1"/>
    <property type="molecule type" value="Genomic_DNA"/>
</dbReference>
<dbReference type="InterPro" id="IPR018060">
    <property type="entry name" value="HTH_AraC"/>
</dbReference>
<evidence type="ECO:0000313" key="5">
    <source>
        <dbReference type="EMBL" id="PTU78127.1"/>
    </source>
</evidence>
<evidence type="ECO:0000256" key="1">
    <source>
        <dbReference type="ARBA" id="ARBA00023015"/>
    </source>
</evidence>
<dbReference type="SUPFAM" id="SSF46689">
    <property type="entry name" value="Homeodomain-like"/>
    <property type="match status" value="2"/>
</dbReference>
<keyword evidence="2" id="KW-0804">Transcription</keyword>
<dbReference type="InterPro" id="IPR009057">
    <property type="entry name" value="Homeodomain-like_sf"/>
</dbReference>
<dbReference type="InterPro" id="IPR052158">
    <property type="entry name" value="INH-QAR"/>
</dbReference>
<dbReference type="AlphaFoldDB" id="A0A2T5PK86"/>
<keyword evidence="6" id="KW-1185">Reference proteome</keyword>
<proteinExistence type="predicted"/>
<dbReference type="Pfam" id="PF12833">
    <property type="entry name" value="HTH_18"/>
    <property type="match status" value="1"/>
</dbReference>
<gene>
    <name evidence="5" type="ORF">DBO86_16315</name>
    <name evidence="4" type="ORF">N7671_09870</name>
</gene>
<name>A0A2T5PK86_ECTOL</name>
<accession>A0A2T5PK86</accession>
<dbReference type="InterPro" id="IPR029062">
    <property type="entry name" value="Class_I_gatase-like"/>
</dbReference>
<dbReference type="EMBL" id="JAOEET010000020">
    <property type="protein sequence ID" value="MDH0567544.1"/>
    <property type="molecule type" value="Genomic_DNA"/>
</dbReference>
<dbReference type="PANTHER" id="PTHR43130:SF3">
    <property type="entry name" value="HTH-TYPE TRANSCRIPTIONAL REGULATOR RV1931C"/>
    <property type="match status" value="1"/>
</dbReference>
<dbReference type="Proteomes" id="UP000244052">
    <property type="component" value="Unassembled WGS sequence"/>
</dbReference>
<evidence type="ECO:0000256" key="2">
    <source>
        <dbReference type="ARBA" id="ARBA00023163"/>
    </source>
</evidence>
<evidence type="ECO:0000313" key="6">
    <source>
        <dbReference type="Proteomes" id="UP000244052"/>
    </source>
</evidence>
<dbReference type="GeneID" id="300414720"/>
<dbReference type="PANTHER" id="PTHR43130">
    <property type="entry name" value="ARAC-FAMILY TRANSCRIPTIONAL REGULATOR"/>
    <property type="match status" value="1"/>
</dbReference>
<keyword evidence="1" id="KW-0805">Transcription regulation</keyword>
<protein>
    <submittedName>
        <fullName evidence="5">AraC family transcriptional regulator</fullName>
    </submittedName>
    <submittedName>
        <fullName evidence="4">Helix-turn-helix domain-containing protein</fullName>
    </submittedName>
</protein>
<dbReference type="PROSITE" id="PS01124">
    <property type="entry name" value="HTH_ARAC_FAMILY_2"/>
    <property type="match status" value="1"/>
</dbReference>
<dbReference type="Proteomes" id="UP001159292">
    <property type="component" value="Unassembled WGS sequence"/>
</dbReference>
<sequence>MRTAWFLLLPQTHILDLAGPLQALGSCAELDLAPVEVRCTAPQPEIHSFQGVTLTGLEPLPERLDEDDVLFVVGNKMMLSDQERKALDSAATWLERTMAKSGGLDLCSICTGAFLLGRAGLLDGRDCTTHHRYVPLLQELYPQARVLSNRLFVEDGPLCTSAGVSAGADLALHVIGRRLGREVASQVAQELVIYRRRAGEDPQLGIQELTRNHIHPLVHAVQDYLEENASAALNFEHLAIRFNVSYRHLARLFRENTGLTLQTFLRRQRIERARRLLRESRMNVEQVAERCGFGSAHAFRVAWNKEVAETPLQFRKAALNR</sequence>
<feature type="domain" description="HTH araC/xylS-type" evidence="3">
    <location>
        <begin position="219"/>
        <end position="317"/>
    </location>
</feature>
<dbReference type="PROSITE" id="PS51257">
    <property type="entry name" value="PROKAR_LIPOPROTEIN"/>
    <property type="match status" value="1"/>
</dbReference>
<reference evidence="4" key="2">
    <citation type="submission" date="2022-09" db="EMBL/GenBank/DDBJ databases">
        <title>Intensive care unit water sources are persistently colonized with multi-drug resistant bacteria and are the site of extensive horizontal gene transfer of antibiotic resistance genes.</title>
        <authorList>
            <person name="Diorio-Toth L."/>
        </authorList>
    </citation>
    <scope>NUCLEOTIDE SEQUENCE</scope>
    <source>
        <strain evidence="4">GD04000</strain>
    </source>
</reference>
<dbReference type="Gene3D" id="3.40.50.880">
    <property type="match status" value="1"/>
</dbReference>
<dbReference type="SUPFAM" id="SSF52317">
    <property type="entry name" value="Class I glutamine amidotransferase-like"/>
    <property type="match status" value="1"/>
</dbReference>
<reference evidence="5 6" key="1">
    <citation type="submission" date="2018-04" db="EMBL/GenBank/DDBJ databases">
        <title>Pseudomonas sp. nov., isolated from mangrove soil.</title>
        <authorList>
            <person name="Chen C."/>
        </authorList>
    </citation>
    <scope>NUCLEOTIDE SEQUENCE [LARGE SCALE GENOMIC DNA]</scope>
    <source>
        <strain evidence="5 6">JCM 14246</strain>
    </source>
</reference>
<organism evidence="5 6">
    <name type="scientific">Ectopseudomonas oleovorans</name>
    <name type="common">Pseudomonas oleovorans</name>
    <dbReference type="NCBI Taxonomy" id="301"/>
    <lineage>
        <taxon>Bacteria</taxon>
        <taxon>Pseudomonadati</taxon>
        <taxon>Pseudomonadota</taxon>
        <taxon>Gammaproteobacteria</taxon>
        <taxon>Pseudomonadales</taxon>
        <taxon>Pseudomonadaceae</taxon>
        <taxon>Ectopseudomonas</taxon>
    </lineage>
</organism>
<comment type="caution">
    <text evidence="5">The sequence shown here is derived from an EMBL/GenBank/DDBJ whole genome shotgun (WGS) entry which is preliminary data.</text>
</comment>
<accession>A0AB35L0J6</accession>
<dbReference type="Gene3D" id="1.10.10.60">
    <property type="entry name" value="Homeodomain-like"/>
    <property type="match status" value="1"/>
</dbReference>
<evidence type="ECO:0000313" key="4">
    <source>
        <dbReference type="EMBL" id="MDH0567544.1"/>
    </source>
</evidence>
<dbReference type="InterPro" id="IPR002818">
    <property type="entry name" value="DJ-1/PfpI"/>
</dbReference>
<dbReference type="Pfam" id="PF01965">
    <property type="entry name" value="DJ-1_PfpI"/>
    <property type="match status" value="1"/>
</dbReference>
<dbReference type="SMART" id="SM00342">
    <property type="entry name" value="HTH_ARAC"/>
    <property type="match status" value="1"/>
</dbReference>
<dbReference type="GO" id="GO:0043565">
    <property type="term" value="F:sequence-specific DNA binding"/>
    <property type="evidence" value="ECO:0007669"/>
    <property type="project" value="InterPro"/>
</dbReference>
<evidence type="ECO:0000259" key="3">
    <source>
        <dbReference type="PROSITE" id="PS01124"/>
    </source>
</evidence>
<dbReference type="GO" id="GO:0003700">
    <property type="term" value="F:DNA-binding transcription factor activity"/>
    <property type="evidence" value="ECO:0007669"/>
    <property type="project" value="InterPro"/>
</dbReference>